<feature type="region of interest" description="Disordered" evidence="1">
    <location>
        <begin position="1"/>
        <end position="68"/>
    </location>
</feature>
<feature type="transmembrane region" description="Helical" evidence="2">
    <location>
        <begin position="76"/>
        <end position="96"/>
    </location>
</feature>
<dbReference type="Proteomes" id="UP000193411">
    <property type="component" value="Unassembled WGS sequence"/>
</dbReference>
<protein>
    <submittedName>
        <fullName evidence="3">Uncharacterized protein</fullName>
    </submittedName>
</protein>
<feature type="region of interest" description="Disordered" evidence="1">
    <location>
        <begin position="207"/>
        <end position="237"/>
    </location>
</feature>
<proteinExistence type="predicted"/>
<evidence type="ECO:0000313" key="3">
    <source>
        <dbReference type="EMBL" id="ORZ39824.1"/>
    </source>
</evidence>
<evidence type="ECO:0000256" key="1">
    <source>
        <dbReference type="SAM" id="MobiDB-lite"/>
    </source>
</evidence>
<dbReference type="EMBL" id="MCFL01000004">
    <property type="protein sequence ID" value="ORZ39824.1"/>
    <property type="molecule type" value="Genomic_DNA"/>
</dbReference>
<gene>
    <name evidence="3" type="ORF">BCR44DRAFT_1496047</name>
</gene>
<sequence length="303" mass="31489">MTCVRNGTGPTWSSGAPMWPAEAARSAAETPDDSIPLRPPTASTRATTSTVPTSSATSVSNARRDDLSTTSGFTQLWTTLAFVGLMIGVASALLCARMHKSRPPTVSQGSYPEQAVPPPPKPTHTSAPLTPSPRPTSPEPASSQPYGSPIEHHVECVTIGQSNTHIEVPLQPLTSSNPYAYPQPLVAPIESPPSATLQMPTPHRMPLNGSTLHSQLSSSSLYPPHPSPADPAPSLVGPAGLRVEIETGPGDAELALPGGQHPDAELALPGGYQHGARIQVHGNLEDDELVLPGLAAMGDVAQK</sequence>
<name>A0A1Y2I0T5_9FUNG</name>
<reference evidence="3 4" key="1">
    <citation type="submission" date="2016-07" db="EMBL/GenBank/DDBJ databases">
        <title>Pervasive Adenine N6-methylation of Active Genes in Fungi.</title>
        <authorList>
            <consortium name="DOE Joint Genome Institute"/>
            <person name="Mondo S.J."/>
            <person name="Dannebaum R.O."/>
            <person name="Kuo R.C."/>
            <person name="Labutti K."/>
            <person name="Haridas S."/>
            <person name="Kuo A."/>
            <person name="Salamov A."/>
            <person name="Ahrendt S.R."/>
            <person name="Lipzen A."/>
            <person name="Sullivan W."/>
            <person name="Andreopoulos W.B."/>
            <person name="Clum A."/>
            <person name="Lindquist E."/>
            <person name="Daum C."/>
            <person name="Ramamoorthy G.K."/>
            <person name="Gryganskyi A."/>
            <person name="Culley D."/>
            <person name="Magnuson J.K."/>
            <person name="James T.Y."/>
            <person name="O'Malley M.A."/>
            <person name="Stajich J.E."/>
            <person name="Spatafora J.W."/>
            <person name="Visel A."/>
            <person name="Grigoriev I.V."/>
        </authorList>
    </citation>
    <scope>NUCLEOTIDE SEQUENCE [LARGE SCALE GENOMIC DNA]</scope>
    <source>
        <strain evidence="3 4">PL171</strain>
    </source>
</reference>
<dbReference type="AlphaFoldDB" id="A0A1Y2I0T5"/>
<comment type="caution">
    <text evidence="3">The sequence shown here is derived from an EMBL/GenBank/DDBJ whole genome shotgun (WGS) entry which is preliminary data.</text>
</comment>
<keyword evidence="2" id="KW-0472">Membrane</keyword>
<evidence type="ECO:0000256" key="2">
    <source>
        <dbReference type="SAM" id="Phobius"/>
    </source>
</evidence>
<organism evidence="3 4">
    <name type="scientific">Catenaria anguillulae PL171</name>
    <dbReference type="NCBI Taxonomy" id="765915"/>
    <lineage>
        <taxon>Eukaryota</taxon>
        <taxon>Fungi</taxon>
        <taxon>Fungi incertae sedis</taxon>
        <taxon>Blastocladiomycota</taxon>
        <taxon>Blastocladiomycetes</taxon>
        <taxon>Blastocladiales</taxon>
        <taxon>Catenariaceae</taxon>
        <taxon>Catenaria</taxon>
    </lineage>
</organism>
<feature type="compositionally biased region" description="Low complexity" evidence="1">
    <location>
        <begin position="40"/>
        <end position="60"/>
    </location>
</feature>
<feature type="region of interest" description="Disordered" evidence="1">
    <location>
        <begin position="102"/>
        <end position="149"/>
    </location>
</feature>
<keyword evidence="2" id="KW-1133">Transmembrane helix</keyword>
<feature type="compositionally biased region" description="Low complexity" evidence="1">
    <location>
        <begin position="210"/>
        <end position="222"/>
    </location>
</feature>
<accession>A0A1Y2I0T5</accession>
<keyword evidence="4" id="KW-1185">Reference proteome</keyword>
<evidence type="ECO:0000313" key="4">
    <source>
        <dbReference type="Proteomes" id="UP000193411"/>
    </source>
</evidence>
<keyword evidence="2" id="KW-0812">Transmembrane</keyword>